<dbReference type="EMBL" id="BMIQ01000001">
    <property type="protein sequence ID" value="GGD95259.1"/>
    <property type="molecule type" value="Genomic_DNA"/>
</dbReference>
<name>A0A917E253_9HYPH</name>
<reference evidence="2" key="1">
    <citation type="journal article" date="2014" name="Int. J. Syst. Evol. Microbiol.">
        <title>Complete genome sequence of Corynebacterium casei LMG S-19264T (=DSM 44701T), isolated from a smear-ripened cheese.</title>
        <authorList>
            <consortium name="US DOE Joint Genome Institute (JGI-PGF)"/>
            <person name="Walter F."/>
            <person name="Albersmeier A."/>
            <person name="Kalinowski J."/>
            <person name="Ruckert C."/>
        </authorList>
    </citation>
    <scope>NUCLEOTIDE SEQUENCE</scope>
    <source>
        <strain evidence="2">CGMCC 1.15367</strain>
    </source>
</reference>
<dbReference type="RefSeq" id="WP_188907308.1">
    <property type="nucleotide sequence ID" value="NZ_BMIQ01000001.1"/>
</dbReference>
<keyword evidence="3" id="KW-1185">Reference proteome</keyword>
<evidence type="ECO:0000313" key="3">
    <source>
        <dbReference type="Proteomes" id="UP000644699"/>
    </source>
</evidence>
<organism evidence="2 3">
    <name type="scientific">Aureimonas endophytica</name>
    <dbReference type="NCBI Taxonomy" id="2027858"/>
    <lineage>
        <taxon>Bacteria</taxon>
        <taxon>Pseudomonadati</taxon>
        <taxon>Pseudomonadota</taxon>
        <taxon>Alphaproteobacteria</taxon>
        <taxon>Hyphomicrobiales</taxon>
        <taxon>Aurantimonadaceae</taxon>
        <taxon>Aureimonas</taxon>
    </lineage>
</organism>
<feature type="compositionally biased region" description="Low complexity" evidence="1">
    <location>
        <begin position="95"/>
        <end position="123"/>
    </location>
</feature>
<gene>
    <name evidence="2" type="ORF">GCM10011390_12510</name>
</gene>
<dbReference type="SUPFAM" id="SSF52266">
    <property type="entry name" value="SGNH hydrolase"/>
    <property type="match status" value="1"/>
</dbReference>
<reference evidence="2" key="2">
    <citation type="submission" date="2020-09" db="EMBL/GenBank/DDBJ databases">
        <authorList>
            <person name="Sun Q."/>
            <person name="Zhou Y."/>
        </authorList>
    </citation>
    <scope>NUCLEOTIDE SEQUENCE</scope>
    <source>
        <strain evidence="2">CGMCC 1.15367</strain>
    </source>
</reference>
<proteinExistence type="predicted"/>
<feature type="region of interest" description="Disordered" evidence="1">
    <location>
        <begin position="376"/>
        <end position="400"/>
    </location>
</feature>
<accession>A0A917E253</accession>
<dbReference type="GO" id="GO:0016788">
    <property type="term" value="F:hydrolase activity, acting on ester bonds"/>
    <property type="evidence" value="ECO:0007669"/>
    <property type="project" value="UniProtKB-ARBA"/>
</dbReference>
<dbReference type="CDD" id="cd01829">
    <property type="entry name" value="SGNH_hydrolase_peri2"/>
    <property type="match status" value="1"/>
</dbReference>
<sequence>MAAGVIGGKRRRSARLWGLPLAAFVLLVGDLPLAFGPVPAVAQEGAFGFFGRIFESRPRRYIEAPQPGYQPRPKYYIDPPVNRAPPSRRTDAPKAKAAAPKAAAPGETSRAAGTGAAAPQAPAPEPVAKAADAKVVLVVGDFMALSLAKGLEASVADKATIRIADRTDGSSGLARDDHFDWPARIAAIIDEEKPAAVAVMLGANDRQTIRTGDDAFALRSEEWVEAYKSRVDALAKAVRDKNVPLIWVGLPAFKSGKASDDAAYFNELYRQEVTEAGGEFVDVWDGFVDADGAFAASGPDIAGQPAKLRNSDGITMTPQGGRKLAFFAEKPLDKLFGGSLEAMPAAADPNGGKAVPQNPANASAVPAMALNSPSLDGGEALLGGSGPAAQASAGASPSPRERLVLAGAPLAPAPGRADDFSWMTKSGPVGPGRPGEAPIVSRGSVDLEAIRSGRERPVPLGPMPSLQDAIIDDWQSGAKDAPVPR</sequence>
<evidence type="ECO:0000256" key="1">
    <source>
        <dbReference type="SAM" id="MobiDB-lite"/>
    </source>
</evidence>
<dbReference type="InterPro" id="IPR007407">
    <property type="entry name" value="DUF459"/>
</dbReference>
<protein>
    <recommendedName>
        <fullName evidence="4">SGNH hydrolase-type esterase domain-containing protein</fullName>
    </recommendedName>
</protein>
<dbReference type="InterPro" id="IPR036514">
    <property type="entry name" value="SGNH_hydro_sf"/>
</dbReference>
<dbReference type="AlphaFoldDB" id="A0A917E253"/>
<feature type="compositionally biased region" description="Low complexity" evidence="1">
    <location>
        <begin position="387"/>
        <end position="400"/>
    </location>
</feature>
<dbReference type="Proteomes" id="UP000644699">
    <property type="component" value="Unassembled WGS sequence"/>
</dbReference>
<feature type="region of interest" description="Disordered" evidence="1">
    <location>
        <begin position="451"/>
        <end position="485"/>
    </location>
</feature>
<evidence type="ECO:0000313" key="2">
    <source>
        <dbReference type="EMBL" id="GGD95259.1"/>
    </source>
</evidence>
<evidence type="ECO:0008006" key="4">
    <source>
        <dbReference type="Google" id="ProtNLM"/>
    </source>
</evidence>
<comment type="caution">
    <text evidence="2">The sequence shown here is derived from an EMBL/GenBank/DDBJ whole genome shotgun (WGS) entry which is preliminary data.</text>
</comment>
<feature type="region of interest" description="Disordered" evidence="1">
    <location>
        <begin position="63"/>
        <end position="123"/>
    </location>
</feature>
<dbReference type="Pfam" id="PF04311">
    <property type="entry name" value="DUF459"/>
    <property type="match status" value="1"/>
</dbReference>
<dbReference type="Gene3D" id="3.40.50.1110">
    <property type="entry name" value="SGNH hydrolase"/>
    <property type="match status" value="1"/>
</dbReference>